<dbReference type="Gene3D" id="3.90.950.10">
    <property type="match status" value="1"/>
</dbReference>
<dbReference type="PANTHER" id="PTHR11067">
    <property type="entry name" value="INOSINE TRIPHOSPHATE PYROPHOSPHATASE/HAM1 PROTEIN"/>
    <property type="match status" value="1"/>
</dbReference>
<name>A0ABZ0Z3A8_9CAUD</name>
<protein>
    <submittedName>
        <fullName evidence="7">DITP/XTP pyrophosphatase</fullName>
        <ecNumber evidence="7">3.6.1.66</ecNumber>
    </submittedName>
</protein>
<dbReference type="GO" id="GO:0036220">
    <property type="term" value="F:ITP diphosphatase activity"/>
    <property type="evidence" value="ECO:0007669"/>
    <property type="project" value="UniProtKB-EC"/>
</dbReference>
<evidence type="ECO:0000256" key="5">
    <source>
        <dbReference type="ARBA" id="ARBA00022842"/>
    </source>
</evidence>
<evidence type="ECO:0000256" key="6">
    <source>
        <dbReference type="ARBA" id="ARBA00023080"/>
    </source>
</evidence>
<keyword evidence="4 7" id="KW-0378">Hydrolase</keyword>
<accession>A0ABZ0Z3A8</accession>
<sequence length="220" mass="24351">MSKIIVGTSNPGKIREIASILSPLGHEIVPMAMDVDETGKTIQENAIIKAIAYSNANPDVYVIAEDSGLVIPALNGLPGPYSARFYSATLNADKEGKLYVSDMPKEEFTTDKSEHDKKNNERIIHLIKEIPESNRTAFFEVSFTIAKNGEVLKTFEGKSYGHIIDELRGENGFGYDPVFIGNDTFGKTYAELDSARKNLRSHRKNALKELGLWVADNIND</sequence>
<organism evidence="7 8">
    <name type="scientific">phage Lak_Megaphage_Sonny</name>
    <dbReference type="NCBI Taxonomy" id="3109229"/>
    <lineage>
        <taxon>Viruses</taxon>
        <taxon>Duplodnaviria</taxon>
        <taxon>Heunggongvirae</taxon>
        <taxon>Uroviricota</taxon>
        <taxon>Caudoviricetes</taxon>
        <taxon>Caudoviricetes code 15 clade</taxon>
    </lineage>
</organism>
<evidence type="ECO:0000256" key="3">
    <source>
        <dbReference type="ARBA" id="ARBA00022741"/>
    </source>
</evidence>
<keyword evidence="3" id="KW-0547">Nucleotide-binding</keyword>
<evidence type="ECO:0000256" key="1">
    <source>
        <dbReference type="ARBA" id="ARBA00008023"/>
    </source>
</evidence>
<dbReference type="CDD" id="cd00515">
    <property type="entry name" value="HAM1"/>
    <property type="match status" value="1"/>
</dbReference>
<dbReference type="EC" id="3.6.1.66" evidence="7"/>
<dbReference type="HAMAP" id="MF_01405">
    <property type="entry name" value="Non_canon_purine_NTPase"/>
    <property type="match status" value="1"/>
</dbReference>
<evidence type="ECO:0000313" key="8">
    <source>
        <dbReference type="Proteomes" id="UP001358193"/>
    </source>
</evidence>
<dbReference type="NCBIfam" id="TIGR00042">
    <property type="entry name" value="RdgB/HAM1 family non-canonical purine NTP pyrophosphatase"/>
    <property type="match status" value="1"/>
</dbReference>
<evidence type="ECO:0000256" key="4">
    <source>
        <dbReference type="ARBA" id="ARBA00022801"/>
    </source>
</evidence>
<dbReference type="InterPro" id="IPR002637">
    <property type="entry name" value="RdgB/HAM1"/>
</dbReference>
<dbReference type="Proteomes" id="UP001358193">
    <property type="component" value="Segment"/>
</dbReference>
<dbReference type="Pfam" id="PF01725">
    <property type="entry name" value="Ham1p_like"/>
    <property type="match status" value="1"/>
</dbReference>
<keyword evidence="6" id="KW-0546">Nucleotide metabolism</keyword>
<dbReference type="PANTHER" id="PTHR11067:SF9">
    <property type="entry name" value="INOSINE TRIPHOSPHATE PYROPHOSPHATASE"/>
    <property type="match status" value="1"/>
</dbReference>
<evidence type="ECO:0000313" key="7">
    <source>
        <dbReference type="EMBL" id="WQJ53534.1"/>
    </source>
</evidence>
<dbReference type="EMBL" id="OR769223">
    <property type="protein sequence ID" value="WQJ53534.1"/>
    <property type="molecule type" value="Genomic_DNA"/>
</dbReference>
<dbReference type="SUPFAM" id="SSF52972">
    <property type="entry name" value="ITPase-like"/>
    <property type="match status" value="1"/>
</dbReference>
<comment type="similarity">
    <text evidence="1">Belongs to the HAM1 NTPase family.</text>
</comment>
<dbReference type="InterPro" id="IPR029001">
    <property type="entry name" value="ITPase-like_fam"/>
</dbReference>
<evidence type="ECO:0000256" key="2">
    <source>
        <dbReference type="ARBA" id="ARBA00022723"/>
    </source>
</evidence>
<keyword evidence="5" id="KW-0460">Magnesium</keyword>
<proteinExistence type="inferred from homology"/>
<reference evidence="7 8" key="1">
    <citation type="submission" date="2023-11" db="EMBL/GenBank/DDBJ databases">
        <authorList>
            <person name="Cook R."/>
            <person name="Crisci M."/>
            <person name="Pye H."/>
            <person name="Adriaenssens E."/>
            <person name="Santini J."/>
        </authorList>
    </citation>
    <scope>NUCLEOTIDE SEQUENCE [LARGE SCALE GENOMIC DNA]</scope>
    <source>
        <strain evidence="7">Lak_Megaphage_Sonny</strain>
    </source>
</reference>
<keyword evidence="2" id="KW-0479">Metal-binding</keyword>
<keyword evidence="8" id="KW-1185">Reference proteome</keyword>
<dbReference type="InterPro" id="IPR020922">
    <property type="entry name" value="dITP/XTP_pyrophosphatase"/>
</dbReference>